<evidence type="ECO:0000313" key="3">
    <source>
        <dbReference type="EMBL" id="MBW0127093.1"/>
    </source>
</evidence>
<dbReference type="Proteomes" id="UP000694300">
    <property type="component" value="Unassembled WGS sequence"/>
</dbReference>
<organism evidence="3 4">
    <name type="scientific">Pseudonocardia oceani</name>
    <dbReference type="NCBI Taxonomy" id="2792013"/>
    <lineage>
        <taxon>Bacteria</taxon>
        <taxon>Bacillati</taxon>
        <taxon>Actinomycetota</taxon>
        <taxon>Actinomycetes</taxon>
        <taxon>Pseudonocardiales</taxon>
        <taxon>Pseudonocardiaceae</taxon>
        <taxon>Pseudonocardia</taxon>
    </lineage>
</organism>
<reference evidence="3 4" key="1">
    <citation type="submission" date="2020-11" db="EMBL/GenBank/DDBJ databases">
        <title>Pseudonocardia abyssalis sp. nov. and Pseudonocardia oceani sp. nov., description and phylogenomic analysis of two novel actinomycetes isolated from the deep Southern Ocean.</title>
        <authorList>
            <person name="Parra J."/>
        </authorList>
    </citation>
    <scope>NUCLEOTIDE SEQUENCE [LARGE SCALE GENOMIC DNA]</scope>
    <source>
        <strain evidence="4">KRD185</strain>
    </source>
</reference>
<dbReference type="InterPro" id="IPR050523">
    <property type="entry name" value="AKR_Detox_Biosynth"/>
</dbReference>
<evidence type="ECO:0000256" key="1">
    <source>
        <dbReference type="ARBA" id="ARBA00023002"/>
    </source>
</evidence>
<keyword evidence="4" id="KW-1185">Reference proteome</keyword>
<dbReference type="PANTHER" id="PTHR43364">
    <property type="entry name" value="NADH-SPECIFIC METHYLGLYOXAL REDUCTASE-RELATED"/>
    <property type="match status" value="1"/>
</dbReference>
<keyword evidence="1" id="KW-0560">Oxidoreductase</keyword>
<accession>A0ABS6U525</accession>
<dbReference type="PANTHER" id="PTHR43364:SF4">
    <property type="entry name" value="NAD(P)-LINKED OXIDOREDUCTASE SUPERFAMILY PROTEIN"/>
    <property type="match status" value="1"/>
</dbReference>
<dbReference type="InterPro" id="IPR023210">
    <property type="entry name" value="NADP_OxRdtase_dom"/>
</dbReference>
<dbReference type="Pfam" id="PF00248">
    <property type="entry name" value="Aldo_ket_red"/>
    <property type="match status" value="1"/>
</dbReference>
<evidence type="ECO:0000259" key="2">
    <source>
        <dbReference type="Pfam" id="PF00248"/>
    </source>
</evidence>
<feature type="domain" description="NADP-dependent oxidoreductase" evidence="2">
    <location>
        <begin position="18"/>
        <end position="86"/>
    </location>
</feature>
<sequence>MSLTAYRTLGRSGLRASPLILGAMNVDDGSWGSDPETPHLILDRYPDAGGNFVDTANTYNAGQSEETLGQYFARDPARRGRIVLATLSTPADLGPGRKDPRRAEDVAELDALTEAQLDHPHDITQAMIGFQQGDTTINGLGAKAFQR</sequence>
<dbReference type="EMBL" id="JADQDF010000001">
    <property type="protein sequence ID" value="MBW0127093.1"/>
    <property type="molecule type" value="Genomic_DNA"/>
</dbReference>
<comment type="caution">
    <text evidence="3">The sequence shown here is derived from an EMBL/GenBank/DDBJ whole genome shotgun (WGS) entry which is preliminary data.</text>
</comment>
<name>A0ABS6U525_9PSEU</name>
<evidence type="ECO:0000313" key="4">
    <source>
        <dbReference type="Proteomes" id="UP000694300"/>
    </source>
</evidence>
<proteinExistence type="predicted"/>
<gene>
    <name evidence="3" type="ORF">I4I82_05295</name>
</gene>
<protein>
    <submittedName>
        <fullName evidence="3">Aldo/keto reductase</fullName>
    </submittedName>
</protein>